<sequence>MRHEQAIHERRHRQSEFDPMAVSPLIAKRTRARADTELLTPNASVLLLRKACRLRNHLAVISSFVIIKPSLRSGFVQLVDGPYALQRGTQG</sequence>
<dbReference type="KEGG" id="eba:ebA4600"/>
<reference evidence="1 2" key="1">
    <citation type="journal article" date="2005" name="Arch. Microbiol.">
        <title>The genome sequence of an anaerobic aromatic-degrading denitrifying bacterium, strain EbN1.</title>
        <authorList>
            <person name="Rabus R."/>
            <person name="Kube M."/>
            <person name="Heider J."/>
            <person name="Beck A."/>
            <person name="Heitmann K."/>
            <person name="Widdel F."/>
            <person name="Reinhardt R."/>
        </authorList>
    </citation>
    <scope>NUCLEOTIDE SEQUENCE [LARGE SCALE GENOMIC DNA]</scope>
    <source>
        <strain evidence="1 2">EbN1</strain>
    </source>
</reference>
<dbReference type="HOGENOM" id="CLU_2420615_0_0_4"/>
<dbReference type="AlphaFoldDB" id="Q5P1T4"/>
<name>Q5P1T4_AROAE</name>
<evidence type="ECO:0000313" key="1">
    <source>
        <dbReference type="EMBL" id="CAI08730.1"/>
    </source>
</evidence>
<dbReference type="STRING" id="76114.ebA4600"/>
<proteinExistence type="predicted"/>
<gene>
    <name evidence="1" type="ORF">ebA4600</name>
</gene>
<evidence type="ECO:0000313" key="2">
    <source>
        <dbReference type="Proteomes" id="UP000006552"/>
    </source>
</evidence>
<dbReference type="Proteomes" id="UP000006552">
    <property type="component" value="Chromosome"/>
</dbReference>
<dbReference type="EMBL" id="CR555306">
    <property type="protein sequence ID" value="CAI08730.1"/>
    <property type="molecule type" value="Genomic_DNA"/>
</dbReference>
<protein>
    <submittedName>
        <fullName evidence="1">Uncharacterized protein</fullName>
    </submittedName>
</protein>
<keyword evidence="2" id="KW-1185">Reference proteome</keyword>
<accession>Q5P1T4</accession>
<organism evidence="1 2">
    <name type="scientific">Aromatoleum aromaticum (strain DSM 19018 / LMG 30748 / EbN1)</name>
    <name type="common">Azoarcus sp. (strain EbN1)</name>
    <dbReference type="NCBI Taxonomy" id="76114"/>
    <lineage>
        <taxon>Bacteria</taxon>
        <taxon>Pseudomonadati</taxon>
        <taxon>Pseudomonadota</taxon>
        <taxon>Betaproteobacteria</taxon>
        <taxon>Rhodocyclales</taxon>
        <taxon>Rhodocyclaceae</taxon>
        <taxon>Aromatoleum</taxon>
    </lineage>
</organism>